<sequence>MMTSLLWPDQVSHTNGRMDDDRILAPTLHTQKALFSIPHSTKMPAVNTVVAREALSTIAKRSNWAGREAGVVVVFCIVFIVAVGLVGLFISKRISARKANKASH</sequence>
<organism evidence="2 3">
    <name type="scientific">Coniochaeta pulveracea</name>
    <dbReference type="NCBI Taxonomy" id="177199"/>
    <lineage>
        <taxon>Eukaryota</taxon>
        <taxon>Fungi</taxon>
        <taxon>Dikarya</taxon>
        <taxon>Ascomycota</taxon>
        <taxon>Pezizomycotina</taxon>
        <taxon>Sordariomycetes</taxon>
        <taxon>Sordariomycetidae</taxon>
        <taxon>Coniochaetales</taxon>
        <taxon>Coniochaetaceae</taxon>
        <taxon>Coniochaeta</taxon>
    </lineage>
</organism>
<feature type="transmembrane region" description="Helical" evidence="1">
    <location>
        <begin position="69"/>
        <end position="91"/>
    </location>
</feature>
<accession>A0A420YCV7</accession>
<dbReference type="Proteomes" id="UP000275385">
    <property type="component" value="Unassembled WGS sequence"/>
</dbReference>
<reference evidence="2 3" key="1">
    <citation type="submission" date="2018-08" db="EMBL/GenBank/DDBJ databases">
        <title>Draft genome of the lignicolous fungus Coniochaeta pulveracea.</title>
        <authorList>
            <person name="Borstlap C.J."/>
            <person name="De Witt R.N."/>
            <person name="Botha A."/>
            <person name="Volschenk H."/>
        </authorList>
    </citation>
    <scope>NUCLEOTIDE SEQUENCE [LARGE SCALE GENOMIC DNA]</scope>
    <source>
        <strain evidence="2 3">CAB683</strain>
    </source>
</reference>
<name>A0A420YCV7_9PEZI</name>
<keyword evidence="1" id="KW-0472">Membrane</keyword>
<keyword evidence="3" id="KW-1185">Reference proteome</keyword>
<dbReference type="STRING" id="177199.A0A420YCV7"/>
<evidence type="ECO:0000313" key="3">
    <source>
        <dbReference type="Proteomes" id="UP000275385"/>
    </source>
</evidence>
<proteinExistence type="predicted"/>
<dbReference type="AlphaFoldDB" id="A0A420YCV7"/>
<gene>
    <name evidence="2" type="ORF">DL546_008117</name>
</gene>
<protein>
    <submittedName>
        <fullName evidence="2">Uncharacterized protein</fullName>
    </submittedName>
</protein>
<dbReference type="EMBL" id="QVQW01000019">
    <property type="protein sequence ID" value="RKU45739.1"/>
    <property type="molecule type" value="Genomic_DNA"/>
</dbReference>
<keyword evidence="1" id="KW-1133">Transmembrane helix</keyword>
<evidence type="ECO:0000256" key="1">
    <source>
        <dbReference type="SAM" id="Phobius"/>
    </source>
</evidence>
<keyword evidence="1" id="KW-0812">Transmembrane</keyword>
<comment type="caution">
    <text evidence="2">The sequence shown here is derived from an EMBL/GenBank/DDBJ whole genome shotgun (WGS) entry which is preliminary data.</text>
</comment>
<dbReference type="OrthoDB" id="5402816at2759"/>
<evidence type="ECO:0000313" key="2">
    <source>
        <dbReference type="EMBL" id="RKU45739.1"/>
    </source>
</evidence>